<comment type="caution">
    <text evidence="2">The sequence shown here is derived from an EMBL/GenBank/DDBJ whole genome shotgun (WGS) entry which is preliminary data.</text>
</comment>
<evidence type="ECO:0000256" key="1">
    <source>
        <dbReference type="SAM" id="MobiDB-lite"/>
    </source>
</evidence>
<feature type="compositionally biased region" description="Polar residues" evidence="1">
    <location>
        <begin position="117"/>
        <end position="129"/>
    </location>
</feature>
<dbReference type="EMBL" id="BSXT01003250">
    <property type="protein sequence ID" value="GMF53227.1"/>
    <property type="molecule type" value="Genomic_DNA"/>
</dbReference>
<reference evidence="2" key="1">
    <citation type="submission" date="2023-04" db="EMBL/GenBank/DDBJ databases">
        <title>Phytophthora fragariaefolia NBRC 109709.</title>
        <authorList>
            <person name="Ichikawa N."/>
            <person name="Sato H."/>
            <person name="Tonouchi N."/>
        </authorList>
    </citation>
    <scope>NUCLEOTIDE SEQUENCE</scope>
    <source>
        <strain evidence="2">NBRC 109709</strain>
    </source>
</reference>
<dbReference type="Proteomes" id="UP001165121">
    <property type="component" value="Unassembled WGS sequence"/>
</dbReference>
<name>A0A9W6Y4U1_9STRA</name>
<sequence>MAGPGKTRSRPATEPEFSTNTGHGGGNGWVEVGAAHTVDHYRTSIISNNAQTLRKSSTLGSKYFSINDSCIMCKINMIVTASMGAGITVLVVTKIANKTSSRTRKPTSPPTALKASQAGNTNKASSQNLTIDSDLAQRRSFKQNCVG</sequence>
<dbReference type="AlphaFoldDB" id="A0A9W6Y4U1"/>
<accession>A0A9W6Y4U1</accession>
<feature type="region of interest" description="Disordered" evidence="1">
    <location>
        <begin position="98"/>
        <end position="129"/>
    </location>
</feature>
<evidence type="ECO:0000313" key="3">
    <source>
        <dbReference type="Proteomes" id="UP001165121"/>
    </source>
</evidence>
<proteinExistence type="predicted"/>
<keyword evidence="3" id="KW-1185">Reference proteome</keyword>
<evidence type="ECO:0000313" key="2">
    <source>
        <dbReference type="EMBL" id="GMF53227.1"/>
    </source>
</evidence>
<organism evidence="2 3">
    <name type="scientific">Phytophthora fragariaefolia</name>
    <dbReference type="NCBI Taxonomy" id="1490495"/>
    <lineage>
        <taxon>Eukaryota</taxon>
        <taxon>Sar</taxon>
        <taxon>Stramenopiles</taxon>
        <taxon>Oomycota</taxon>
        <taxon>Peronosporomycetes</taxon>
        <taxon>Peronosporales</taxon>
        <taxon>Peronosporaceae</taxon>
        <taxon>Phytophthora</taxon>
    </lineage>
</organism>
<feature type="region of interest" description="Disordered" evidence="1">
    <location>
        <begin position="1"/>
        <end position="29"/>
    </location>
</feature>
<protein>
    <submittedName>
        <fullName evidence="2">Unnamed protein product</fullName>
    </submittedName>
</protein>
<gene>
    <name evidence="2" type="ORF">Pfra01_002195500</name>
</gene>